<dbReference type="GO" id="GO:0016491">
    <property type="term" value="F:oxidoreductase activity"/>
    <property type="evidence" value="ECO:0007669"/>
    <property type="project" value="UniProtKB-KW"/>
</dbReference>
<dbReference type="Gene3D" id="3.40.50.720">
    <property type="entry name" value="NAD(P)-binding Rossmann-like Domain"/>
    <property type="match status" value="1"/>
</dbReference>
<sequence length="352" mass="38030">MDNPIKVGVSPAQITARRNGSENWEPFMPSVQRPLPSGFGRTTTAEEALAGTDLSGKLAVVTGGYAGIGRETVRVLSGAGASIVVPARNVEKARDALRAMPQVEIHHMDLADPSSIDDFARDFVASGRPLDLLINNAGIMATPLAHNARGYESQFATNHLGHFQLVARLWPSLERSGQARVVVLSSGAHRFSDVDFDDPNYHRRVYDKFMAYGQSKTANALFALGLDIRGEAYGVRAFSVHPGSIATELTRYVPLEDLQAMGFRDENGDVTPHIAALYKTVEQGAATTVWCAASSQLDGLGGVYCEDCDIAQPMPADTTELFGVLPWAMDPERADRLWLLSENLTGIKFLGG</sequence>
<dbReference type="AlphaFoldDB" id="A0A212KXV2"/>
<dbReference type="InterPro" id="IPR002347">
    <property type="entry name" value="SDR_fam"/>
</dbReference>
<evidence type="ECO:0000313" key="4">
    <source>
        <dbReference type="EMBL" id="SCM70112.1"/>
    </source>
</evidence>
<protein>
    <recommendedName>
        <fullName evidence="3">Probable oxidoreductase</fullName>
    </recommendedName>
</protein>
<dbReference type="NCBIfam" id="NF004845">
    <property type="entry name" value="PRK06196.1"/>
    <property type="match status" value="1"/>
</dbReference>
<evidence type="ECO:0000256" key="3">
    <source>
        <dbReference type="ARBA" id="ARBA00071493"/>
    </source>
</evidence>
<gene>
    <name evidence="4" type="ORF">KL86PLE_10043</name>
</gene>
<keyword evidence="2 4" id="KW-0560">Oxidoreductase</keyword>
<dbReference type="PANTHER" id="PTHR24320:SF148">
    <property type="entry name" value="NAD(P)-BINDING ROSSMANN-FOLD SUPERFAMILY PROTEIN"/>
    <property type="match status" value="1"/>
</dbReference>
<dbReference type="FunFam" id="3.40.50.720:FF:000594">
    <property type="entry name" value="Short-chain oxidoreductase"/>
    <property type="match status" value="1"/>
</dbReference>
<dbReference type="InterPro" id="IPR036291">
    <property type="entry name" value="NAD(P)-bd_dom_sf"/>
</dbReference>
<comment type="similarity">
    <text evidence="1">Belongs to the short-chain dehydrogenases/reductases (SDR) family.</text>
</comment>
<evidence type="ECO:0000256" key="1">
    <source>
        <dbReference type="ARBA" id="ARBA00006484"/>
    </source>
</evidence>
<evidence type="ECO:0000256" key="2">
    <source>
        <dbReference type="ARBA" id="ARBA00023002"/>
    </source>
</evidence>
<dbReference type="Pfam" id="PF00106">
    <property type="entry name" value="adh_short"/>
    <property type="match status" value="1"/>
</dbReference>
<name>A0A212KXV2_9HYPH</name>
<organism evidence="4">
    <name type="scientific">uncultured Pleomorphomonas sp</name>
    <dbReference type="NCBI Taxonomy" id="442121"/>
    <lineage>
        <taxon>Bacteria</taxon>
        <taxon>Pseudomonadati</taxon>
        <taxon>Pseudomonadota</taxon>
        <taxon>Alphaproteobacteria</taxon>
        <taxon>Hyphomicrobiales</taxon>
        <taxon>Pleomorphomonadaceae</taxon>
        <taxon>Pleomorphomonas</taxon>
        <taxon>environmental samples</taxon>
    </lineage>
</organism>
<dbReference type="SUPFAM" id="SSF51735">
    <property type="entry name" value="NAD(P)-binding Rossmann-fold domains"/>
    <property type="match status" value="1"/>
</dbReference>
<dbReference type="PANTHER" id="PTHR24320">
    <property type="entry name" value="RETINOL DEHYDROGENASE"/>
    <property type="match status" value="1"/>
</dbReference>
<proteinExistence type="inferred from homology"/>
<reference evidence="4" key="1">
    <citation type="submission" date="2016-08" db="EMBL/GenBank/DDBJ databases">
        <authorList>
            <person name="Seilhamer J.J."/>
        </authorList>
    </citation>
    <scope>NUCLEOTIDE SEQUENCE</scope>
    <source>
        <strain evidence="4">86</strain>
    </source>
</reference>
<accession>A0A212KXV2</accession>
<dbReference type="EMBL" id="FMJD01000001">
    <property type="protein sequence ID" value="SCM70112.1"/>
    <property type="molecule type" value="Genomic_DNA"/>
</dbReference>
<dbReference type="PRINTS" id="PR00081">
    <property type="entry name" value="GDHRDH"/>
</dbReference>